<name>A0A0F9A039_9ZZZZ</name>
<protein>
    <submittedName>
        <fullName evidence="1">Uncharacterized protein</fullName>
    </submittedName>
</protein>
<comment type="caution">
    <text evidence="1">The sequence shown here is derived from an EMBL/GenBank/DDBJ whole genome shotgun (WGS) entry which is preliminary data.</text>
</comment>
<sequence length="141" mass="15938">ACLRQLLWRPPKRSSGYTTEKVSTTSLFAMIRLEISAAAAASWRPRRCFAGRGRRGDVFGRLPPVAALRGGVGVIEEEYRYERVGYPIIASRSPGISREEWHKKTLVFFWFRPKQEGVSFSLYVSLSFQRQLVSGCFSSAS</sequence>
<evidence type="ECO:0000313" key="1">
    <source>
        <dbReference type="EMBL" id="KKK72014.1"/>
    </source>
</evidence>
<dbReference type="EMBL" id="LAZR01057466">
    <property type="protein sequence ID" value="KKK72014.1"/>
    <property type="molecule type" value="Genomic_DNA"/>
</dbReference>
<organism evidence="1">
    <name type="scientific">marine sediment metagenome</name>
    <dbReference type="NCBI Taxonomy" id="412755"/>
    <lineage>
        <taxon>unclassified sequences</taxon>
        <taxon>metagenomes</taxon>
        <taxon>ecological metagenomes</taxon>
    </lineage>
</organism>
<feature type="non-terminal residue" evidence="1">
    <location>
        <position position="1"/>
    </location>
</feature>
<reference evidence="1" key="1">
    <citation type="journal article" date="2015" name="Nature">
        <title>Complex archaea that bridge the gap between prokaryotes and eukaryotes.</title>
        <authorList>
            <person name="Spang A."/>
            <person name="Saw J.H."/>
            <person name="Jorgensen S.L."/>
            <person name="Zaremba-Niedzwiedzka K."/>
            <person name="Martijn J."/>
            <person name="Lind A.E."/>
            <person name="van Eijk R."/>
            <person name="Schleper C."/>
            <person name="Guy L."/>
            <person name="Ettema T.J."/>
        </authorList>
    </citation>
    <scope>NUCLEOTIDE SEQUENCE</scope>
</reference>
<proteinExistence type="predicted"/>
<accession>A0A0F9A039</accession>
<dbReference type="AlphaFoldDB" id="A0A0F9A039"/>
<gene>
    <name evidence="1" type="ORF">LCGC14_2908160</name>
</gene>